<protein>
    <recommendedName>
        <fullName evidence="4">Variable surface protein Vir10</fullName>
    </recommendedName>
</protein>
<feature type="transmembrane region" description="Helical" evidence="1">
    <location>
        <begin position="89"/>
        <end position="113"/>
    </location>
</feature>
<proteinExistence type="predicted"/>
<organism evidence="2 3">
    <name type="scientific">Plasmodium vivax Mauritania I</name>
    <dbReference type="NCBI Taxonomy" id="1035515"/>
    <lineage>
        <taxon>Eukaryota</taxon>
        <taxon>Sar</taxon>
        <taxon>Alveolata</taxon>
        <taxon>Apicomplexa</taxon>
        <taxon>Aconoidasida</taxon>
        <taxon>Haemosporida</taxon>
        <taxon>Plasmodiidae</taxon>
        <taxon>Plasmodium</taxon>
        <taxon>Plasmodium (Plasmodium)</taxon>
    </lineage>
</organism>
<dbReference type="AlphaFoldDB" id="A0A0J9T3A0"/>
<dbReference type="Proteomes" id="UP000053776">
    <property type="component" value="Unassembled WGS sequence"/>
</dbReference>
<evidence type="ECO:0000256" key="1">
    <source>
        <dbReference type="SAM" id="Phobius"/>
    </source>
</evidence>
<keyword evidence="1" id="KW-1133">Transmembrane helix</keyword>
<evidence type="ECO:0008006" key="4">
    <source>
        <dbReference type="Google" id="ProtNLM"/>
    </source>
</evidence>
<keyword evidence="1" id="KW-0472">Membrane</keyword>
<dbReference type="InterPro" id="IPR022139">
    <property type="entry name" value="Fam-L/Fam-M-like_plasmodium"/>
</dbReference>
<name>A0A0J9T3A0_PLAVI</name>
<keyword evidence="1" id="KW-0812">Transmembrane</keyword>
<reference evidence="2 3" key="1">
    <citation type="submission" date="2011-08" db="EMBL/GenBank/DDBJ databases">
        <title>The Genome Sequence of Plasmodium vivax Mauritania I.</title>
        <authorList>
            <consortium name="The Broad Institute Genome Sequencing Platform"/>
            <consortium name="The Broad Institute Genome Sequencing Center for Infectious Disease"/>
            <person name="Neafsey D."/>
            <person name="Carlton J."/>
            <person name="Barnwell J."/>
            <person name="Collins W."/>
            <person name="Escalante A."/>
            <person name="Mullikin J."/>
            <person name="Saul A."/>
            <person name="Guigo R."/>
            <person name="Camara F."/>
            <person name="Young S.K."/>
            <person name="Zeng Q."/>
            <person name="Gargeya S."/>
            <person name="Fitzgerald M."/>
            <person name="Haas B."/>
            <person name="Abouelleil A."/>
            <person name="Alvarado L."/>
            <person name="Arachchi H.M."/>
            <person name="Berlin A."/>
            <person name="Brown A."/>
            <person name="Chapman S.B."/>
            <person name="Chen Z."/>
            <person name="Dunbar C."/>
            <person name="Freedman E."/>
            <person name="Gearin G."/>
            <person name="Gellesch M."/>
            <person name="Goldberg J."/>
            <person name="Griggs A."/>
            <person name="Gujja S."/>
            <person name="Heiman D."/>
            <person name="Howarth C."/>
            <person name="Larson L."/>
            <person name="Lui A."/>
            <person name="MacDonald P.J.P."/>
            <person name="Montmayeur A."/>
            <person name="Murphy C."/>
            <person name="Neiman D."/>
            <person name="Pearson M."/>
            <person name="Priest M."/>
            <person name="Roberts A."/>
            <person name="Saif S."/>
            <person name="Shea T."/>
            <person name="Shenoy N."/>
            <person name="Sisk P."/>
            <person name="Stolte C."/>
            <person name="Sykes S."/>
            <person name="Wortman J."/>
            <person name="Nusbaum C."/>
            <person name="Birren B."/>
        </authorList>
    </citation>
    <scope>NUCLEOTIDE SEQUENCE [LARGE SCALE GENOMIC DNA]</scope>
    <source>
        <strain evidence="2 3">Mauritania I</strain>
    </source>
</reference>
<sequence length="131" mass="15270">MKKKGLFKLDCYCENKVFKKLSHFDDVTEKIKNDRKSLKKFLFKKYGLKIILFVLLPAIGFIYPMVFGINDDNPGIVGKCNDSDIIEKYGQFNAIFSFIISIIFLLISIYIFVKIIKYEKLTAGKYKMSVR</sequence>
<dbReference type="EMBL" id="KQ235118">
    <property type="protein sequence ID" value="KMZ89850.1"/>
    <property type="molecule type" value="Genomic_DNA"/>
</dbReference>
<dbReference type="Pfam" id="PF12420">
    <property type="entry name" value="DUF3671"/>
    <property type="match status" value="1"/>
</dbReference>
<gene>
    <name evidence="2" type="ORF">PVMG_06208</name>
</gene>
<accession>A0A0J9T3A0</accession>
<feature type="transmembrane region" description="Helical" evidence="1">
    <location>
        <begin position="46"/>
        <end position="69"/>
    </location>
</feature>
<evidence type="ECO:0000313" key="2">
    <source>
        <dbReference type="EMBL" id="KMZ89850.1"/>
    </source>
</evidence>
<evidence type="ECO:0000313" key="3">
    <source>
        <dbReference type="Proteomes" id="UP000053776"/>
    </source>
</evidence>